<dbReference type="Gene3D" id="1.20.1270.280">
    <property type="match status" value="1"/>
</dbReference>
<dbReference type="InterPro" id="IPR027417">
    <property type="entry name" value="P-loop_NTPase"/>
</dbReference>
<dbReference type="GO" id="GO:0007018">
    <property type="term" value="P:microtubule-based movement"/>
    <property type="evidence" value="ECO:0007669"/>
    <property type="project" value="InterPro"/>
</dbReference>
<keyword evidence="4" id="KW-1185">Reference proteome</keyword>
<dbReference type="GO" id="GO:0051959">
    <property type="term" value="F:dynein light intermediate chain binding"/>
    <property type="evidence" value="ECO:0007669"/>
    <property type="project" value="InterPro"/>
</dbReference>
<dbReference type="eggNOG" id="KOG3595">
    <property type="taxonomic scope" value="Eukaryota"/>
</dbReference>
<reference evidence="4" key="1">
    <citation type="submission" date="2011-08" db="EMBL/GenBank/DDBJ databases">
        <title>The draft genome of Latimeria chalumnae.</title>
        <authorList>
            <person name="Di Palma F."/>
            <person name="Alfoldi J."/>
            <person name="Johnson J."/>
            <person name="Berlin A."/>
            <person name="Gnerre S."/>
            <person name="Jaffe D."/>
            <person name="MacCallum I."/>
            <person name="Young S."/>
            <person name="Walker B.J."/>
            <person name="Lander E."/>
            <person name="Lindblad-Toh K."/>
        </authorList>
    </citation>
    <scope>NUCLEOTIDE SEQUENCE [LARGE SCALE GENOMIC DNA]</scope>
    <source>
        <strain evidence="4">Wild caught</strain>
    </source>
</reference>
<dbReference type="PANTHER" id="PTHR46961">
    <property type="entry name" value="DYNEIN HEAVY CHAIN 1, AXONEMAL-LIKE PROTEIN"/>
    <property type="match status" value="1"/>
</dbReference>
<dbReference type="OMA" id="SIMEGCE"/>
<dbReference type="STRING" id="7897.ENSLACP00000017968"/>
<dbReference type="InParanoid" id="H3B7U7"/>
<sequence>PPAWLPHNLWERLLAISVVPGPLDGVCVQVAKKSLQWENWYNKLFRSALKGLKTLYVSRFTTFEVFCLCSIVPQIPYSNSTPEEWSFKKPRSAQPITAITITAEGKGIPVSIVSIMEGCEADIETALDDAVKQEGWLIIENLQLASEQFLQSLHQKILCAKTIVGTQNENKKFCLWLMTEPGAAISEHFLSTLHKVSWHVLTRVQYIQYCNHLHFFSPSAILSALEQVSEKTWRSVQDLQPLFRSLCFTVCILHGMIQGLLFLPTTGLSQLYPVSCVHLNQAIDCVICIALKSQSTSSNLAHILSKEISSVYTNLVASPEDATYIKSLIHEVMFRTGVVVVGQLAVPIPPANVNPVEYSAWLSDKIPGECTTTTGLLLHRRMERVWNETCSRTNMSNLTNMTIYTRKFKKLKRLRGASSSSSSLFFFALQFGLPSAGHRNPETKTGMSGLRSSLELVSEHLPPLLEVQVESPLEISSYSLSHNTPSVLSETTTEKETTEDSLSDSSEHFFFQECHWMNDSLQHIQHTVQELLQYMLTDSFVIPEHLSEVAAALQEEKVPGSWLHPHGFPTTHSLITWIKDLKRAHNQLIQWLKTAVTSTEKTTGCVSIPLWLGGLVNPGALFLALKYEYAGYHGCFLDEV</sequence>
<dbReference type="EMBL" id="AFYH01014497">
    <property type="status" value="NOT_ANNOTATED_CDS"/>
    <property type="molecule type" value="Genomic_DNA"/>
</dbReference>
<feature type="domain" description="Dynein heavy chain C-terminal" evidence="2">
    <location>
        <begin position="491"/>
        <end position="640"/>
    </location>
</feature>
<dbReference type="EMBL" id="AFYH01014499">
    <property type="status" value="NOT_ANNOTATED_CDS"/>
    <property type="molecule type" value="Genomic_DNA"/>
</dbReference>
<dbReference type="HOGENOM" id="CLU_428009_0_0_1"/>
<evidence type="ECO:0000313" key="4">
    <source>
        <dbReference type="Proteomes" id="UP000008672"/>
    </source>
</evidence>
<feature type="chain" id="PRO_5003581001" description="Dynein heavy chain C-terminal domain-containing protein" evidence="1">
    <location>
        <begin position="26"/>
        <end position="640"/>
    </location>
</feature>
<evidence type="ECO:0000313" key="3">
    <source>
        <dbReference type="Ensembl" id="ENSLACP00000017968.1"/>
    </source>
</evidence>
<dbReference type="Gene3D" id="3.40.50.300">
    <property type="entry name" value="P-loop containing nucleotide triphosphate hydrolases"/>
    <property type="match status" value="1"/>
</dbReference>
<dbReference type="GO" id="GO:0030286">
    <property type="term" value="C:dynein complex"/>
    <property type="evidence" value="ECO:0007669"/>
    <property type="project" value="InterPro"/>
</dbReference>
<feature type="signal peptide" evidence="1">
    <location>
        <begin position="1"/>
        <end position="25"/>
    </location>
</feature>
<dbReference type="AlphaFoldDB" id="H3B7U7"/>
<dbReference type="InterPro" id="IPR041228">
    <property type="entry name" value="Dynein_C"/>
</dbReference>
<proteinExistence type="predicted"/>
<reference evidence="3" key="2">
    <citation type="submission" date="2025-08" db="UniProtKB">
        <authorList>
            <consortium name="Ensembl"/>
        </authorList>
    </citation>
    <scope>IDENTIFICATION</scope>
</reference>
<dbReference type="InterPro" id="IPR026983">
    <property type="entry name" value="DHC"/>
</dbReference>
<accession>H3B7U7</accession>
<dbReference type="Pfam" id="PF18199">
    <property type="entry name" value="Dynein_C"/>
    <property type="match status" value="1"/>
</dbReference>
<name>H3B7U7_LATCH</name>
<evidence type="ECO:0000256" key="1">
    <source>
        <dbReference type="SAM" id="SignalP"/>
    </source>
</evidence>
<dbReference type="GeneTree" id="ENSGT00940000176149"/>
<dbReference type="EMBL" id="AFYH01014498">
    <property type="status" value="NOT_ANNOTATED_CDS"/>
    <property type="molecule type" value="Genomic_DNA"/>
</dbReference>
<dbReference type="PANTHER" id="PTHR46961:SF21">
    <property type="entry name" value="LOW QUALITY PROTEIN: DYNEIN BETA CHAIN, FLAGELLAR OUTER ARM-LIKE"/>
    <property type="match status" value="1"/>
</dbReference>
<dbReference type="Proteomes" id="UP000008672">
    <property type="component" value="Unassembled WGS sequence"/>
</dbReference>
<evidence type="ECO:0000259" key="2">
    <source>
        <dbReference type="Pfam" id="PF18199"/>
    </source>
</evidence>
<dbReference type="EMBL" id="AFYH01014500">
    <property type="status" value="NOT_ANNOTATED_CDS"/>
    <property type="molecule type" value="Genomic_DNA"/>
</dbReference>
<dbReference type="EMBL" id="AFYH01014496">
    <property type="status" value="NOT_ANNOTATED_CDS"/>
    <property type="molecule type" value="Genomic_DNA"/>
</dbReference>
<organism evidence="3 4">
    <name type="scientific">Latimeria chalumnae</name>
    <name type="common">Coelacanth</name>
    <dbReference type="NCBI Taxonomy" id="7897"/>
    <lineage>
        <taxon>Eukaryota</taxon>
        <taxon>Metazoa</taxon>
        <taxon>Chordata</taxon>
        <taxon>Craniata</taxon>
        <taxon>Vertebrata</taxon>
        <taxon>Euteleostomi</taxon>
        <taxon>Coelacanthiformes</taxon>
        <taxon>Coelacanthidae</taxon>
        <taxon>Latimeria</taxon>
    </lineage>
</organism>
<keyword evidence="1" id="KW-0732">Signal</keyword>
<dbReference type="Ensembl" id="ENSLACT00000018098.1">
    <property type="protein sequence ID" value="ENSLACP00000017968.1"/>
    <property type="gene ID" value="ENSLACG00000015831.1"/>
</dbReference>
<protein>
    <recommendedName>
        <fullName evidence="2">Dynein heavy chain C-terminal domain-containing protein</fullName>
    </recommendedName>
</protein>
<reference evidence="3" key="3">
    <citation type="submission" date="2025-09" db="UniProtKB">
        <authorList>
            <consortium name="Ensembl"/>
        </authorList>
    </citation>
    <scope>IDENTIFICATION</scope>
</reference>
<dbReference type="GO" id="GO:0045505">
    <property type="term" value="F:dynein intermediate chain binding"/>
    <property type="evidence" value="ECO:0007669"/>
    <property type="project" value="InterPro"/>
</dbReference>